<dbReference type="GO" id="GO:0016747">
    <property type="term" value="F:acyltransferase activity, transferring groups other than amino-acyl groups"/>
    <property type="evidence" value="ECO:0007669"/>
    <property type="project" value="InterPro"/>
</dbReference>
<proteinExistence type="predicted"/>
<dbReference type="InterPro" id="IPR016181">
    <property type="entry name" value="Acyl_CoA_acyltransferase"/>
</dbReference>
<evidence type="ECO:0000259" key="3">
    <source>
        <dbReference type="PROSITE" id="PS51186"/>
    </source>
</evidence>
<keyword evidence="1 4" id="KW-0808">Transferase</keyword>
<dbReference type="PROSITE" id="PS51186">
    <property type="entry name" value="GNAT"/>
    <property type="match status" value="1"/>
</dbReference>
<dbReference type="AlphaFoldDB" id="A0A1I0MG91"/>
<dbReference type="PANTHER" id="PTHR43877:SF1">
    <property type="entry name" value="ACETYLTRANSFERASE"/>
    <property type="match status" value="1"/>
</dbReference>
<dbReference type="EMBL" id="FOJA01000001">
    <property type="protein sequence ID" value="SEV87417.1"/>
    <property type="molecule type" value="Genomic_DNA"/>
</dbReference>
<sequence>MPDPRVRPATGEDVDAVADMWVALADEQRAHGSHLLAAANRSQARDLIAQYVHADGVAVATRGSVPVGFVMFHAETGFYETDAARGVVDNIYVRPDLRGDGLGSALLDYAEDALRDRGVDALAVEALAANEAARRLYESRGYEAHRVTLERSAENDTHSKDDA</sequence>
<evidence type="ECO:0000313" key="4">
    <source>
        <dbReference type="EMBL" id="SEV87417.1"/>
    </source>
</evidence>
<evidence type="ECO:0000313" key="5">
    <source>
        <dbReference type="Proteomes" id="UP000198518"/>
    </source>
</evidence>
<dbReference type="Proteomes" id="UP000198518">
    <property type="component" value="Unassembled WGS sequence"/>
</dbReference>
<protein>
    <submittedName>
        <fullName evidence="4">Acetyltransferase, GNAT family</fullName>
    </submittedName>
</protein>
<keyword evidence="5" id="KW-1185">Reference proteome</keyword>
<dbReference type="PANTHER" id="PTHR43877">
    <property type="entry name" value="AMINOALKYLPHOSPHONATE N-ACETYLTRANSFERASE-RELATED-RELATED"/>
    <property type="match status" value="1"/>
</dbReference>
<dbReference type="InterPro" id="IPR000182">
    <property type="entry name" value="GNAT_dom"/>
</dbReference>
<dbReference type="RefSeq" id="WP_089667144.1">
    <property type="nucleotide sequence ID" value="NZ_FOJA01000001.1"/>
</dbReference>
<dbReference type="Pfam" id="PF00583">
    <property type="entry name" value="Acetyltransf_1"/>
    <property type="match status" value="1"/>
</dbReference>
<organism evidence="4 5">
    <name type="scientific">Halobacterium jilantaiense</name>
    <dbReference type="NCBI Taxonomy" id="355548"/>
    <lineage>
        <taxon>Archaea</taxon>
        <taxon>Methanobacteriati</taxon>
        <taxon>Methanobacteriota</taxon>
        <taxon>Stenosarchaea group</taxon>
        <taxon>Halobacteria</taxon>
        <taxon>Halobacteriales</taxon>
        <taxon>Halobacteriaceae</taxon>
        <taxon>Halobacterium</taxon>
    </lineage>
</organism>
<dbReference type="InterPro" id="IPR050832">
    <property type="entry name" value="Bact_Acetyltransf"/>
</dbReference>
<accession>A0A1I0MG91</accession>
<keyword evidence="2" id="KW-0012">Acyltransferase</keyword>
<evidence type="ECO:0000256" key="2">
    <source>
        <dbReference type="ARBA" id="ARBA00023315"/>
    </source>
</evidence>
<dbReference type="STRING" id="355548.SAMN04487945_0046"/>
<reference evidence="4 5" key="1">
    <citation type="submission" date="2016-10" db="EMBL/GenBank/DDBJ databases">
        <authorList>
            <person name="de Groot N.N."/>
        </authorList>
    </citation>
    <scope>NUCLEOTIDE SEQUENCE [LARGE SCALE GENOMIC DNA]</scope>
    <source>
        <strain evidence="4 5">CGMCC 1.5337</strain>
    </source>
</reference>
<dbReference type="CDD" id="cd04301">
    <property type="entry name" value="NAT_SF"/>
    <property type="match status" value="1"/>
</dbReference>
<dbReference type="Gene3D" id="3.40.630.30">
    <property type="match status" value="1"/>
</dbReference>
<name>A0A1I0MG91_9EURY</name>
<evidence type="ECO:0000256" key="1">
    <source>
        <dbReference type="ARBA" id="ARBA00022679"/>
    </source>
</evidence>
<dbReference type="SUPFAM" id="SSF55729">
    <property type="entry name" value="Acyl-CoA N-acyltransferases (Nat)"/>
    <property type="match status" value="1"/>
</dbReference>
<feature type="domain" description="N-acetyltransferase" evidence="3">
    <location>
        <begin position="4"/>
        <end position="163"/>
    </location>
</feature>
<gene>
    <name evidence="4" type="ORF">SAMN04487945_0046</name>
</gene>
<dbReference type="OrthoDB" id="38613at2157"/>